<accession>A0AAN7BM88</accession>
<dbReference type="CDD" id="cd05120">
    <property type="entry name" value="APH_ChoK_like"/>
    <property type="match status" value="1"/>
</dbReference>
<dbReference type="InterPro" id="IPR002575">
    <property type="entry name" value="Aminoglycoside_PTrfase"/>
</dbReference>
<dbReference type="Proteomes" id="UP001301958">
    <property type="component" value="Unassembled WGS sequence"/>
</dbReference>
<gene>
    <name evidence="2" type="ORF">QBC38DRAFT_500733</name>
</gene>
<feature type="domain" description="Aminoglycoside phosphotransferase" evidence="1">
    <location>
        <begin position="220"/>
        <end position="253"/>
    </location>
</feature>
<keyword evidence="3" id="KW-1185">Reference proteome</keyword>
<evidence type="ECO:0000313" key="2">
    <source>
        <dbReference type="EMBL" id="KAK4225990.1"/>
    </source>
</evidence>
<proteinExistence type="predicted"/>
<dbReference type="PANTHER" id="PTHR21310">
    <property type="entry name" value="AMINOGLYCOSIDE PHOSPHOTRANSFERASE-RELATED-RELATED"/>
    <property type="match status" value="1"/>
</dbReference>
<dbReference type="PANTHER" id="PTHR21310:SF58">
    <property type="entry name" value="AMINOGLYCOSIDE PHOSPHOTRANSFERASE DOMAIN-CONTAINING PROTEIN"/>
    <property type="match status" value="1"/>
</dbReference>
<evidence type="ECO:0000259" key="1">
    <source>
        <dbReference type="Pfam" id="PF01636"/>
    </source>
</evidence>
<dbReference type="SUPFAM" id="SSF56112">
    <property type="entry name" value="Protein kinase-like (PK-like)"/>
    <property type="match status" value="1"/>
</dbReference>
<sequence>MSSPIHVNDSIQAIDDTSWLTGEKILLSRQPAPPTNPNQPSWSDGRGAFFVLSNAPSPLPQCEAHPADSTELPRVYAVGDQSAVWRAGEAFIKAQNLTHPKRTREHTTLEFLQSKELFDFKIPHVLYHGEWDARYYMIVSRVPGQTLIEAWPTMDEELRQYYVHRVADLCTKMAEWKGEAICGVDGGKLTELYLSKGKGVDPDILKKNCMGMGMDVSCLVFYHCDLRPGNILVEPDNNRGIGIIDWETAGYVPREWVRTKFHLSSGMDFPDVEDMQKKSDWRRLVSRRLAEMGITEAINGWVTFQDV</sequence>
<dbReference type="Pfam" id="PF01636">
    <property type="entry name" value="APH"/>
    <property type="match status" value="1"/>
</dbReference>
<protein>
    <recommendedName>
        <fullName evidence="1">Aminoglycoside phosphotransferase domain-containing protein</fullName>
    </recommendedName>
</protein>
<reference evidence="2" key="2">
    <citation type="submission" date="2023-05" db="EMBL/GenBank/DDBJ databases">
        <authorList>
            <consortium name="Lawrence Berkeley National Laboratory"/>
            <person name="Steindorff A."/>
            <person name="Hensen N."/>
            <person name="Bonometti L."/>
            <person name="Westerberg I."/>
            <person name="Brannstrom I.O."/>
            <person name="Guillou S."/>
            <person name="Cros-Aarteil S."/>
            <person name="Calhoun S."/>
            <person name="Haridas S."/>
            <person name="Kuo A."/>
            <person name="Mondo S."/>
            <person name="Pangilinan J."/>
            <person name="Riley R."/>
            <person name="Labutti K."/>
            <person name="Andreopoulos B."/>
            <person name="Lipzen A."/>
            <person name="Chen C."/>
            <person name="Yanf M."/>
            <person name="Daum C."/>
            <person name="Ng V."/>
            <person name="Clum A."/>
            <person name="Ohm R."/>
            <person name="Martin F."/>
            <person name="Silar P."/>
            <person name="Natvig D."/>
            <person name="Lalanne C."/>
            <person name="Gautier V."/>
            <person name="Ament-Velasquez S.L."/>
            <person name="Kruys A."/>
            <person name="Hutchinson M.I."/>
            <person name="Powell A.J."/>
            <person name="Barry K."/>
            <person name="Miller A.N."/>
            <person name="Grigoriev I.V."/>
            <person name="Debuchy R."/>
            <person name="Gladieux P."/>
            <person name="Thoren M.H."/>
            <person name="Johannesson H."/>
        </authorList>
    </citation>
    <scope>NUCLEOTIDE SEQUENCE</scope>
    <source>
        <strain evidence="2">CBS 990.96</strain>
    </source>
</reference>
<comment type="caution">
    <text evidence="2">The sequence shown here is derived from an EMBL/GenBank/DDBJ whole genome shotgun (WGS) entry which is preliminary data.</text>
</comment>
<evidence type="ECO:0000313" key="3">
    <source>
        <dbReference type="Proteomes" id="UP001301958"/>
    </source>
</evidence>
<reference evidence="2" key="1">
    <citation type="journal article" date="2023" name="Mol. Phylogenet. Evol.">
        <title>Genome-scale phylogeny and comparative genomics of the fungal order Sordariales.</title>
        <authorList>
            <person name="Hensen N."/>
            <person name="Bonometti L."/>
            <person name="Westerberg I."/>
            <person name="Brannstrom I.O."/>
            <person name="Guillou S."/>
            <person name="Cros-Aarteil S."/>
            <person name="Calhoun S."/>
            <person name="Haridas S."/>
            <person name="Kuo A."/>
            <person name="Mondo S."/>
            <person name="Pangilinan J."/>
            <person name="Riley R."/>
            <person name="LaButti K."/>
            <person name="Andreopoulos B."/>
            <person name="Lipzen A."/>
            <person name="Chen C."/>
            <person name="Yan M."/>
            <person name="Daum C."/>
            <person name="Ng V."/>
            <person name="Clum A."/>
            <person name="Steindorff A."/>
            <person name="Ohm R.A."/>
            <person name="Martin F."/>
            <person name="Silar P."/>
            <person name="Natvig D.O."/>
            <person name="Lalanne C."/>
            <person name="Gautier V."/>
            <person name="Ament-Velasquez S.L."/>
            <person name="Kruys A."/>
            <person name="Hutchinson M.I."/>
            <person name="Powell A.J."/>
            <person name="Barry K."/>
            <person name="Miller A.N."/>
            <person name="Grigoriev I.V."/>
            <person name="Debuchy R."/>
            <person name="Gladieux P."/>
            <person name="Hiltunen Thoren M."/>
            <person name="Johannesson H."/>
        </authorList>
    </citation>
    <scope>NUCLEOTIDE SEQUENCE</scope>
    <source>
        <strain evidence="2">CBS 990.96</strain>
    </source>
</reference>
<dbReference type="EMBL" id="MU865355">
    <property type="protein sequence ID" value="KAK4225990.1"/>
    <property type="molecule type" value="Genomic_DNA"/>
</dbReference>
<dbReference type="Gene3D" id="3.90.1200.10">
    <property type="match status" value="1"/>
</dbReference>
<name>A0AAN7BM88_9PEZI</name>
<dbReference type="InterPro" id="IPR011009">
    <property type="entry name" value="Kinase-like_dom_sf"/>
</dbReference>
<organism evidence="2 3">
    <name type="scientific">Podospora fimiseda</name>
    <dbReference type="NCBI Taxonomy" id="252190"/>
    <lineage>
        <taxon>Eukaryota</taxon>
        <taxon>Fungi</taxon>
        <taxon>Dikarya</taxon>
        <taxon>Ascomycota</taxon>
        <taxon>Pezizomycotina</taxon>
        <taxon>Sordariomycetes</taxon>
        <taxon>Sordariomycetidae</taxon>
        <taxon>Sordariales</taxon>
        <taxon>Podosporaceae</taxon>
        <taxon>Podospora</taxon>
    </lineage>
</organism>
<dbReference type="InterPro" id="IPR051678">
    <property type="entry name" value="AGP_Transferase"/>
</dbReference>
<dbReference type="AlphaFoldDB" id="A0AAN7BM88"/>